<protein>
    <submittedName>
        <fullName evidence="2">Uncharacterized protein</fullName>
    </submittedName>
</protein>
<dbReference type="EMBL" id="CAXLJM020000072">
    <property type="protein sequence ID" value="CAL8126412.1"/>
    <property type="molecule type" value="Genomic_DNA"/>
</dbReference>
<feature type="signal peptide" evidence="1">
    <location>
        <begin position="1"/>
        <end position="26"/>
    </location>
</feature>
<gene>
    <name evidence="2" type="ORF">ODALV1_LOCUS21387</name>
</gene>
<feature type="chain" id="PRO_5046810126" evidence="1">
    <location>
        <begin position="27"/>
        <end position="420"/>
    </location>
</feature>
<name>A0ABP1RDP5_9HEXA</name>
<evidence type="ECO:0000313" key="2">
    <source>
        <dbReference type="EMBL" id="CAL8126412.1"/>
    </source>
</evidence>
<organism evidence="2 3">
    <name type="scientific">Orchesella dallaii</name>
    <dbReference type="NCBI Taxonomy" id="48710"/>
    <lineage>
        <taxon>Eukaryota</taxon>
        <taxon>Metazoa</taxon>
        <taxon>Ecdysozoa</taxon>
        <taxon>Arthropoda</taxon>
        <taxon>Hexapoda</taxon>
        <taxon>Collembola</taxon>
        <taxon>Entomobryomorpha</taxon>
        <taxon>Entomobryoidea</taxon>
        <taxon>Orchesellidae</taxon>
        <taxon>Orchesellinae</taxon>
        <taxon>Orchesella</taxon>
    </lineage>
</organism>
<comment type="caution">
    <text evidence="2">The sequence shown here is derived from an EMBL/GenBank/DDBJ whole genome shotgun (WGS) entry which is preliminary data.</text>
</comment>
<accession>A0ABP1RDP5</accession>
<keyword evidence="1" id="KW-0732">Signal</keyword>
<evidence type="ECO:0000256" key="1">
    <source>
        <dbReference type="SAM" id="SignalP"/>
    </source>
</evidence>
<reference evidence="2 3" key="1">
    <citation type="submission" date="2024-08" db="EMBL/GenBank/DDBJ databases">
        <authorList>
            <person name="Cucini C."/>
            <person name="Frati F."/>
        </authorList>
    </citation>
    <scope>NUCLEOTIDE SEQUENCE [LARGE SCALE GENOMIC DNA]</scope>
</reference>
<dbReference type="Proteomes" id="UP001642540">
    <property type="component" value="Unassembled WGS sequence"/>
</dbReference>
<keyword evidence="3" id="KW-1185">Reference proteome</keyword>
<proteinExistence type="predicted"/>
<sequence>MKSASLYRFLWVSLLTFLTKPYHVSSVNSTDHLIDDEAHDPYKDMCKYHYGEYYRETSIKMVCCGNETLKLPAVLIHDPRENKDFAECSQKFSKDDDSDFPTAMWKAYICKLHKSAVFKSKDKISFNELFKFITQFYPPKVLQDIKTSSSKCAELDSQTLDDHIKIQKYMECYYEAENKTCHKPYAEILHPNDTAEEIQKTKELGCPVVPGLVYTSSIEYCCKKRSTPYPILEFPGIYLPEEVGMDVYNCQESFAQRERELKPDAFKSATPKTDDGEDHSIHTTWDKLCYSACMVNRKNYTLSMLSLDVDSTLDFYSHDFGKNVRSDISQIVNRRKQAEKIFLSMDVDTESSKPMTYVELSDKFSSASEIEKINYYCKFIDTISFEERRALHEHCFDEKYANEWGNDHHSFFVYSHDGSL</sequence>
<evidence type="ECO:0000313" key="3">
    <source>
        <dbReference type="Proteomes" id="UP001642540"/>
    </source>
</evidence>